<dbReference type="FunCoup" id="A0A0C3C4M2">
    <property type="interactions" value="205"/>
</dbReference>
<dbReference type="OrthoDB" id="40579at2759"/>
<reference evidence="1 2" key="1">
    <citation type="submission" date="2014-04" db="EMBL/GenBank/DDBJ databases">
        <authorList>
            <consortium name="DOE Joint Genome Institute"/>
            <person name="Kuo A."/>
            <person name="Martino E."/>
            <person name="Perotto S."/>
            <person name="Kohler A."/>
            <person name="Nagy L.G."/>
            <person name="Floudas D."/>
            <person name="Copeland A."/>
            <person name="Barry K.W."/>
            <person name="Cichocki N."/>
            <person name="Veneault-Fourrey C."/>
            <person name="LaButti K."/>
            <person name="Lindquist E.A."/>
            <person name="Lipzen A."/>
            <person name="Lundell T."/>
            <person name="Morin E."/>
            <person name="Murat C."/>
            <person name="Sun H."/>
            <person name="Tunlid A."/>
            <person name="Henrissat B."/>
            <person name="Grigoriev I.V."/>
            <person name="Hibbett D.S."/>
            <person name="Martin F."/>
            <person name="Nordberg H.P."/>
            <person name="Cantor M.N."/>
            <person name="Hua S.X."/>
        </authorList>
    </citation>
    <scope>NUCLEOTIDE SEQUENCE [LARGE SCALE GENOMIC DNA]</scope>
    <source>
        <strain evidence="1 2">Zn</strain>
    </source>
</reference>
<dbReference type="STRING" id="913774.A0A0C3C4M2"/>
<reference evidence="2" key="2">
    <citation type="submission" date="2015-01" db="EMBL/GenBank/DDBJ databases">
        <title>Evolutionary Origins and Diversification of the Mycorrhizal Mutualists.</title>
        <authorList>
            <consortium name="DOE Joint Genome Institute"/>
            <consortium name="Mycorrhizal Genomics Consortium"/>
            <person name="Kohler A."/>
            <person name="Kuo A."/>
            <person name="Nagy L.G."/>
            <person name="Floudas D."/>
            <person name="Copeland A."/>
            <person name="Barry K.W."/>
            <person name="Cichocki N."/>
            <person name="Veneault-Fourrey C."/>
            <person name="LaButti K."/>
            <person name="Lindquist E.A."/>
            <person name="Lipzen A."/>
            <person name="Lundell T."/>
            <person name="Morin E."/>
            <person name="Murat C."/>
            <person name="Riley R."/>
            <person name="Ohm R."/>
            <person name="Sun H."/>
            <person name="Tunlid A."/>
            <person name="Henrissat B."/>
            <person name="Grigoriev I.V."/>
            <person name="Hibbett D.S."/>
            <person name="Martin F."/>
        </authorList>
    </citation>
    <scope>NUCLEOTIDE SEQUENCE [LARGE SCALE GENOMIC DNA]</scope>
    <source>
        <strain evidence="2">Zn</strain>
    </source>
</reference>
<gene>
    <name evidence="1" type="ORF">OIDMADRAFT_45981</name>
</gene>
<organism evidence="1 2">
    <name type="scientific">Oidiodendron maius (strain Zn)</name>
    <dbReference type="NCBI Taxonomy" id="913774"/>
    <lineage>
        <taxon>Eukaryota</taxon>
        <taxon>Fungi</taxon>
        <taxon>Dikarya</taxon>
        <taxon>Ascomycota</taxon>
        <taxon>Pezizomycotina</taxon>
        <taxon>Leotiomycetes</taxon>
        <taxon>Leotiomycetes incertae sedis</taxon>
        <taxon>Myxotrichaceae</taxon>
        <taxon>Oidiodendron</taxon>
    </lineage>
</organism>
<evidence type="ECO:0000313" key="1">
    <source>
        <dbReference type="EMBL" id="KIM93848.1"/>
    </source>
</evidence>
<dbReference type="NCBIfam" id="TIGR01509">
    <property type="entry name" value="HAD-SF-IA-v3"/>
    <property type="match status" value="1"/>
</dbReference>
<dbReference type="InterPro" id="IPR023214">
    <property type="entry name" value="HAD_sf"/>
</dbReference>
<evidence type="ECO:0000313" key="2">
    <source>
        <dbReference type="Proteomes" id="UP000054321"/>
    </source>
</evidence>
<dbReference type="PANTHER" id="PTHR18901:SF38">
    <property type="entry name" value="PSEUDOURIDINE-5'-PHOSPHATASE"/>
    <property type="match status" value="1"/>
</dbReference>
<dbReference type="SFLD" id="SFLDG01129">
    <property type="entry name" value="C1.5:_HAD__Beta-PGM__Phosphata"/>
    <property type="match status" value="1"/>
</dbReference>
<proteinExistence type="predicted"/>
<keyword evidence="2" id="KW-1185">Reference proteome</keyword>
<dbReference type="InterPro" id="IPR023198">
    <property type="entry name" value="PGP-like_dom2"/>
</dbReference>
<dbReference type="Gene3D" id="1.10.150.240">
    <property type="entry name" value="Putative phosphatase, domain 2"/>
    <property type="match status" value="1"/>
</dbReference>
<dbReference type="EMBL" id="KN832892">
    <property type="protein sequence ID" value="KIM93848.1"/>
    <property type="molecule type" value="Genomic_DNA"/>
</dbReference>
<dbReference type="AlphaFoldDB" id="A0A0C3C4M2"/>
<dbReference type="Proteomes" id="UP000054321">
    <property type="component" value="Unassembled WGS sequence"/>
</dbReference>
<dbReference type="InterPro" id="IPR006439">
    <property type="entry name" value="HAD-SF_hydro_IA"/>
</dbReference>
<accession>A0A0C3C4M2</accession>
<dbReference type="SUPFAM" id="SSF56784">
    <property type="entry name" value="HAD-like"/>
    <property type="match status" value="1"/>
</dbReference>
<dbReference type="GO" id="GO:0016791">
    <property type="term" value="F:phosphatase activity"/>
    <property type="evidence" value="ECO:0007669"/>
    <property type="project" value="TreeGrafter"/>
</dbReference>
<dbReference type="HOGENOM" id="CLU_045011_13_0_1"/>
<name>A0A0C3C4M2_OIDMZ</name>
<sequence length="285" mass="31748">MASPQTKFPPVRACLFDLDGLLLDSEDIVIRCIDTILSRYNHPPIPWSVRAQVQGRSGSAAAEVFSAWAKLSIPPEELTLELTELLRIHLPTCKILPGAEVLLRDLHSTSANPNRGEYTDRVHIALATGSDNDSYMLKTAHLSKLFSVFENNRLVFGNDPRLPDGRGKPAPDIFLLALKTINDSLESWEPQIAAEECLVFEDSVLGVEAGRCAGMRVIWCPHAELKKLYSGRENEVLAGRVQQTGDVELCELSQLNTSIVEYLPSLADFSYKRYKIKIPTMDKML</sequence>
<dbReference type="SFLD" id="SFLDS00003">
    <property type="entry name" value="Haloacid_Dehalogenase"/>
    <property type="match status" value="1"/>
</dbReference>
<dbReference type="InParanoid" id="A0A0C3C4M2"/>
<dbReference type="Pfam" id="PF00702">
    <property type="entry name" value="Hydrolase"/>
    <property type="match status" value="1"/>
</dbReference>
<protein>
    <submittedName>
        <fullName evidence="1">Uncharacterized protein</fullName>
    </submittedName>
</protein>
<dbReference type="Gene3D" id="3.40.50.1000">
    <property type="entry name" value="HAD superfamily/HAD-like"/>
    <property type="match status" value="1"/>
</dbReference>
<dbReference type="PANTHER" id="PTHR18901">
    <property type="entry name" value="2-DEOXYGLUCOSE-6-PHOSPHATE PHOSPHATASE 2"/>
    <property type="match status" value="1"/>
</dbReference>
<dbReference type="InterPro" id="IPR036412">
    <property type="entry name" value="HAD-like_sf"/>
</dbReference>